<dbReference type="Pfam" id="PF19273">
    <property type="entry name" value="Exportin-5"/>
    <property type="match status" value="1"/>
</dbReference>
<dbReference type="InterPro" id="IPR045065">
    <property type="entry name" value="XPO1/5"/>
</dbReference>
<dbReference type="InterPro" id="IPR011989">
    <property type="entry name" value="ARM-like"/>
</dbReference>
<evidence type="ECO:0000259" key="2">
    <source>
        <dbReference type="PROSITE" id="PS50166"/>
    </source>
</evidence>
<dbReference type="PROSITE" id="PS50166">
    <property type="entry name" value="IMPORTIN_B_NT"/>
    <property type="match status" value="1"/>
</dbReference>
<dbReference type="SMART" id="SM00913">
    <property type="entry name" value="IBN_N"/>
    <property type="match status" value="1"/>
</dbReference>
<dbReference type="GO" id="GO:0005737">
    <property type="term" value="C:cytoplasm"/>
    <property type="evidence" value="ECO:0007669"/>
    <property type="project" value="TreeGrafter"/>
</dbReference>
<dbReference type="PANTHER" id="PTHR11223:SF3">
    <property type="entry name" value="EXPORTIN-5"/>
    <property type="match status" value="1"/>
</dbReference>
<dbReference type="GO" id="GO:0006611">
    <property type="term" value="P:protein export from nucleus"/>
    <property type="evidence" value="ECO:0007669"/>
    <property type="project" value="InterPro"/>
</dbReference>
<dbReference type="AlphaFoldDB" id="A0A8J4V1P3"/>
<comment type="caution">
    <text evidence="3">The sequence shown here is derived from an EMBL/GenBank/DDBJ whole genome shotgun (WGS) entry which is preliminary data.</text>
</comment>
<dbReference type="Pfam" id="PF08389">
    <property type="entry name" value="Xpo1"/>
    <property type="match status" value="1"/>
</dbReference>
<dbReference type="OrthoDB" id="2215036at2759"/>
<sequence length="1150" mass="132354">MNNNNINVMITQINQALEQLHNPKSTSDMRQTAQEFLEEVKQRAEAYSYAIQILSTTQNDITKHYGLHIIEILVKNRWYNASDNERELVKKEILDLVARVPGTEQKFIREKLVTILVEIIKRDWPQRWINLLGSLVDIAKISDTQAELVLLTFGQLPHDIIFENTSSSNLLSEQRRKDLMAGINVAVSSLFEFFYSMLETRYAQYKQVVSTDPTNAKNANTSNIHLINVLLNSLRSYIDWVPVKLIFNHKLDLIFCQLLLDIPFRMGACECLMLFLNRKVKTPEENKSDLISTPFKSMENIIKSILISKDFEDDYSYHKRLTQTLTILGTLHLSIYDGKGILPNNYNQYLDLMLQMISHPSILLCSLAMPFWLAFLKQENYDIPFKDEIMKKILEISLLKMVRTGDPEKEENPQSKYSELDFGTSKEWSNFYGSIRNRYIEFIKIIAAHKHEMSFFFIALKIIEMLESLKNNANPLTHEQTLITESHAYSLDCILQAIKESNAQFFDSKNTISTATSATTPFNALITTTTEKLFSLLIEITHQDPNVTSFQIDCISALSCYYQYHPETIQFVLNKIIPLVHFKPTPLAGVDPNSRHYQTSILQAHRRAITSLINLSSSLNDVIKPYFGTIYQSMGQLFQQNLLNESEKVMIYHLLAVFSNNLSSYQQIVDFLKEILAIHITQWTGAEITSALQSPDSFLSYLGLLQPDNQDPLFINRRKNLSLMVSTFQTFWKKTQIPINSSDEGFSPFIANGTSYNGKWPISNFVKEILPNIVSLTRTLHSLWDPKVKQTIHPSYHAIYQLDDAITAPLLGYDYHKENKSEAGYITFLRNLLDTLRDSCYDIIGYGFTHGDELFGIPSLPNILYDSVFSYLEFCENRHLKIIIKLVLQPLIKLCPNKLQSQIFDPLFPPFLSTLYNRLKSGWGIIATRSQRHDSFGAENEKNEIIEDKILRDLTFEYLNWITLFVHQPYIISSGDNIIPPTMYGLSCCLLSIDHPILKKTIHLTIQFIDALGNDQKFYKLLGSDVFGCCLEVLKENKISDLNNDLMTLMKSIYIKFYQLCNLPQNILLTLPNITPSILEKFNRDLADSKAEKNQKLLFRRLLNDVIGINLNKTKKESILDLPEKLYIQKVANSSWLESNEKSSLADLFN</sequence>
<dbReference type="GO" id="GO:0005634">
    <property type="term" value="C:nucleus"/>
    <property type="evidence" value="ECO:0007669"/>
    <property type="project" value="TreeGrafter"/>
</dbReference>
<name>A0A8J4V1P3_9MYCE</name>
<gene>
    <name evidence="3" type="ORF">CYY_008030</name>
</gene>
<dbReference type="EMBL" id="AJWJ01000463">
    <property type="protein sequence ID" value="KAF2070652.1"/>
    <property type="molecule type" value="Genomic_DNA"/>
</dbReference>
<dbReference type="GO" id="GO:0006405">
    <property type="term" value="P:RNA export from nucleus"/>
    <property type="evidence" value="ECO:0007669"/>
    <property type="project" value="TreeGrafter"/>
</dbReference>
<dbReference type="InterPro" id="IPR016024">
    <property type="entry name" value="ARM-type_fold"/>
</dbReference>
<dbReference type="SUPFAM" id="SSF48371">
    <property type="entry name" value="ARM repeat"/>
    <property type="match status" value="1"/>
</dbReference>
<proteinExistence type="inferred from homology"/>
<dbReference type="Proteomes" id="UP000695562">
    <property type="component" value="Unassembled WGS sequence"/>
</dbReference>
<evidence type="ECO:0000256" key="1">
    <source>
        <dbReference type="ARBA" id="ARBA00009466"/>
    </source>
</evidence>
<dbReference type="InterPro" id="IPR013598">
    <property type="entry name" value="Exportin-1/Importin-b-like"/>
</dbReference>
<dbReference type="GO" id="GO:0003723">
    <property type="term" value="F:RNA binding"/>
    <property type="evidence" value="ECO:0007669"/>
    <property type="project" value="TreeGrafter"/>
</dbReference>
<dbReference type="InterPro" id="IPR001494">
    <property type="entry name" value="Importin-beta_N"/>
</dbReference>
<dbReference type="Gene3D" id="1.25.10.10">
    <property type="entry name" value="Leucine-rich Repeat Variant"/>
    <property type="match status" value="1"/>
</dbReference>
<organism evidence="3 4">
    <name type="scientific">Polysphondylium violaceum</name>
    <dbReference type="NCBI Taxonomy" id="133409"/>
    <lineage>
        <taxon>Eukaryota</taxon>
        <taxon>Amoebozoa</taxon>
        <taxon>Evosea</taxon>
        <taxon>Eumycetozoa</taxon>
        <taxon>Dictyostelia</taxon>
        <taxon>Dictyosteliales</taxon>
        <taxon>Dictyosteliaceae</taxon>
        <taxon>Polysphondylium</taxon>
    </lineage>
</organism>
<protein>
    <recommendedName>
        <fullName evidence="2">Importin N-terminal domain-containing protein</fullName>
    </recommendedName>
</protein>
<reference evidence="3" key="1">
    <citation type="submission" date="2020-01" db="EMBL/GenBank/DDBJ databases">
        <title>Development of genomics and gene disruption for Polysphondylium violaceum indicates a role for the polyketide synthase stlB in stalk morphogenesis.</title>
        <authorList>
            <person name="Narita B."/>
            <person name="Kawabe Y."/>
            <person name="Kin K."/>
            <person name="Saito T."/>
            <person name="Gibbs R."/>
            <person name="Kuspa A."/>
            <person name="Muzny D."/>
            <person name="Queller D."/>
            <person name="Richards S."/>
            <person name="Strassman J."/>
            <person name="Sucgang R."/>
            <person name="Worley K."/>
            <person name="Schaap P."/>
        </authorList>
    </citation>
    <scope>NUCLEOTIDE SEQUENCE</scope>
    <source>
        <strain evidence="3">QSvi11</strain>
    </source>
</reference>
<evidence type="ECO:0000313" key="3">
    <source>
        <dbReference type="EMBL" id="KAF2070652.1"/>
    </source>
</evidence>
<dbReference type="PANTHER" id="PTHR11223">
    <property type="entry name" value="EXPORTIN 1/5"/>
    <property type="match status" value="1"/>
</dbReference>
<feature type="domain" description="Importin N-terminal" evidence="2">
    <location>
        <begin position="33"/>
        <end position="118"/>
    </location>
</feature>
<keyword evidence="4" id="KW-1185">Reference proteome</keyword>
<accession>A0A8J4V1P3</accession>
<dbReference type="GO" id="GO:0005049">
    <property type="term" value="F:nuclear export signal receptor activity"/>
    <property type="evidence" value="ECO:0007669"/>
    <property type="project" value="InterPro"/>
</dbReference>
<comment type="similarity">
    <text evidence="1">Belongs to the exportin family.</text>
</comment>
<dbReference type="GO" id="GO:0042565">
    <property type="term" value="C:RNA nuclear export complex"/>
    <property type="evidence" value="ECO:0007669"/>
    <property type="project" value="TreeGrafter"/>
</dbReference>
<dbReference type="InterPro" id="IPR045478">
    <property type="entry name" value="Exportin-5_C"/>
</dbReference>
<dbReference type="GO" id="GO:0031267">
    <property type="term" value="F:small GTPase binding"/>
    <property type="evidence" value="ECO:0007669"/>
    <property type="project" value="InterPro"/>
</dbReference>
<dbReference type="Pfam" id="PF03810">
    <property type="entry name" value="IBN_N"/>
    <property type="match status" value="1"/>
</dbReference>
<evidence type="ECO:0000313" key="4">
    <source>
        <dbReference type="Proteomes" id="UP000695562"/>
    </source>
</evidence>